<evidence type="ECO:0000259" key="1">
    <source>
        <dbReference type="Pfam" id="PF00561"/>
    </source>
</evidence>
<dbReference type="AlphaFoldDB" id="A0A7Z1ADS2"/>
<dbReference type="OrthoDB" id="7055710at2"/>
<dbReference type="GO" id="GO:0006660">
    <property type="term" value="P:phosphatidylserine catabolic process"/>
    <property type="evidence" value="ECO:0007669"/>
    <property type="project" value="TreeGrafter"/>
</dbReference>
<evidence type="ECO:0000313" key="4">
    <source>
        <dbReference type="Proteomes" id="UP000094769"/>
    </source>
</evidence>
<keyword evidence="4" id="KW-1185">Reference proteome</keyword>
<dbReference type="PANTHER" id="PTHR12277:SF194">
    <property type="entry name" value="FI04476P"/>
    <property type="match status" value="1"/>
</dbReference>
<dbReference type="InterPro" id="IPR013595">
    <property type="entry name" value="Pept_S33_TAP-like_C"/>
</dbReference>
<dbReference type="Gene3D" id="3.40.50.1820">
    <property type="entry name" value="alpha/beta hydrolase"/>
    <property type="match status" value="1"/>
</dbReference>
<evidence type="ECO:0000259" key="2">
    <source>
        <dbReference type="Pfam" id="PF08386"/>
    </source>
</evidence>
<gene>
    <name evidence="3" type="primary">rutD</name>
    <name evidence="3" type="ORF">CODIS_35360</name>
</gene>
<dbReference type="GO" id="GO:0004622">
    <property type="term" value="F:phosphatidylcholine lysophospholipase activity"/>
    <property type="evidence" value="ECO:0007669"/>
    <property type="project" value="TreeGrafter"/>
</dbReference>
<name>A0A7Z1ADS2_9GAMM</name>
<proteinExistence type="predicted"/>
<protein>
    <submittedName>
        <fullName evidence="3">Putative aminoacrylate hydrolase RutD</fullName>
    </submittedName>
</protein>
<accession>A0A7Z1ADS2</accession>
<dbReference type="GO" id="GO:0047372">
    <property type="term" value="F:monoacylglycerol lipase activity"/>
    <property type="evidence" value="ECO:0007669"/>
    <property type="project" value="TreeGrafter"/>
</dbReference>
<reference evidence="3 4" key="1">
    <citation type="submission" date="2016-06" db="EMBL/GenBank/DDBJ databases">
        <title>Genome sequence of endosymbiont of Candidatus Endolucinida thiodiazotropha.</title>
        <authorList>
            <person name="Poehlein A."/>
            <person name="Koenig S."/>
            <person name="Heiden S.E."/>
            <person name="Thuermer A."/>
            <person name="Voget S."/>
            <person name="Daniel R."/>
            <person name="Markert S."/>
            <person name="Gros O."/>
            <person name="Schweder T."/>
        </authorList>
    </citation>
    <scope>NUCLEOTIDE SEQUENCE [LARGE SCALE GENOMIC DNA]</scope>
    <source>
        <strain evidence="3 4">COS</strain>
    </source>
</reference>
<dbReference type="GO" id="GO:0052651">
    <property type="term" value="P:monoacylglycerol catabolic process"/>
    <property type="evidence" value="ECO:0007669"/>
    <property type="project" value="TreeGrafter"/>
</dbReference>
<feature type="domain" description="Peptidase S33 tripeptidyl aminopeptidase-like C-terminal" evidence="2">
    <location>
        <begin position="233"/>
        <end position="299"/>
    </location>
</feature>
<evidence type="ECO:0000313" key="3">
    <source>
        <dbReference type="EMBL" id="ODJ86215.1"/>
    </source>
</evidence>
<comment type="caution">
    <text evidence="3">The sequence shown here is derived from an EMBL/GenBank/DDBJ whole genome shotgun (WGS) entry which is preliminary data.</text>
</comment>
<feature type="domain" description="AB hydrolase-1" evidence="1">
    <location>
        <begin position="94"/>
        <end position="181"/>
    </location>
</feature>
<dbReference type="SUPFAM" id="SSF53474">
    <property type="entry name" value="alpha/beta-Hydrolases"/>
    <property type="match status" value="1"/>
</dbReference>
<keyword evidence="3" id="KW-0378">Hydrolase</keyword>
<dbReference type="PANTHER" id="PTHR12277">
    <property type="entry name" value="ALPHA/BETA HYDROLASE DOMAIN-CONTAINING PROTEIN"/>
    <property type="match status" value="1"/>
</dbReference>
<dbReference type="Pfam" id="PF08386">
    <property type="entry name" value="Abhydrolase_4"/>
    <property type="match status" value="1"/>
</dbReference>
<dbReference type="RefSeq" id="WP_069127278.1">
    <property type="nucleotide sequence ID" value="NZ_MARB01000025.1"/>
</dbReference>
<dbReference type="Proteomes" id="UP000094769">
    <property type="component" value="Unassembled WGS sequence"/>
</dbReference>
<organism evidence="3 4">
    <name type="scientific">Candidatus Thiodiazotropha endolucinida</name>
    <dbReference type="NCBI Taxonomy" id="1655433"/>
    <lineage>
        <taxon>Bacteria</taxon>
        <taxon>Pseudomonadati</taxon>
        <taxon>Pseudomonadota</taxon>
        <taxon>Gammaproteobacteria</taxon>
        <taxon>Chromatiales</taxon>
        <taxon>Sedimenticolaceae</taxon>
        <taxon>Candidatus Thiodiazotropha</taxon>
    </lineage>
</organism>
<dbReference type="InterPro" id="IPR029058">
    <property type="entry name" value="AB_hydrolase_fold"/>
</dbReference>
<dbReference type="Pfam" id="PF00561">
    <property type="entry name" value="Abhydrolase_1"/>
    <property type="match status" value="1"/>
</dbReference>
<dbReference type="InterPro" id="IPR000073">
    <property type="entry name" value="AB_hydrolase_1"/>
</dbReference>
<sequence length="305" mass="34141">MNESSNIQASENNPFSHQQLPLGVRLFLNAARIVFRVTGWVSPRLAGVLALRLFMTPPKFPIPRREINIRESATLTMHDIHGEKIAVRSWGEGPHVLLCHGWGGRGTQFFALIEALAAAGYRAVAFDAPAHGDSSGKRTNMLKVARAIAAIAEKEKPISAVIGHSFGCGTALLAIDRYRLPSDKVILFSCFTDTHWITERFADAFSISEPVVEAMREEAMRRFAHHFDTPWDWSQLSPVNTIEKVTGDLLLVHDRHDFEVPYSHAEKLMQIAPKAELLTTEKLGHKKILMHRQCIDACLEHIGRN</sequence>
<dbReference type="EMBL" id="MARB01000025">
    <property type="protein sequence ID" value="ODJ86215.1"/>
    <property type="molecule type" value="Genomic_DNA"/>
</dbReference>